<evidence type="ECO:0000256" key="1">
    <source>
        <dbReference type="SAM" id="Phobius"/>
    </source>
</evidence>
<keyword evidence="1" id="KW-0472">Membrane</keyword>
<keyword evidence="1" id="KW-0812">Transmembrane</keyword>
<keyword evidence="3" id="KW-1185">Reference proteome</keyword>
<accession>A0ABZ1UU85</accession>
<dbReference type="Proteomes" id="UP000321323">
    <property type="component" value="Chromosome"/>
</dbReference>
<proteinExistence type="predicted"/>
<evidence type="ECO:0000313" key="2">
    <source>
        <dbReference type="EMBL" id="WUR15693.1"/>
    </source>
</evidence>
<feature type="transmembrane region" description="Helical" evidence="1">
    <location>
        <begin position="6"/>
        <end position="27"/>
    </location>
</feature>
<sequence>MTNNPQTAIAIFLAILVVGLVVINVWGAGTEAERDMKEAQEAQQRELARDSARAALIATAGTPFHAGAMAAIDGDDMLDNPHCTPGGAHDQSMAWHCGWIHGRKLLQHVGGQP</sequence>
<protein>
    <submittedName>
        <fullName evidence="2">Uncharacterized protein</fullName>
    </submittedName>
</protein>
<dbReference type="EMBL" id="CP136508">
    <property type="protein sequence ID" value="WUR15693.1"/>
    <property type="molecule type" value="Genomic_DNA"/>
</dbReference>
<gene>
    <name evidence="2" type="ORF">E7V67_011495</name>
</gene>
<name>A0ABZ1UU85_9BURK</name>
<evidence type="ECO:0000313" key="3">
    <source>
        <dbReference type="Proteomes" id="UP000321323"/>
    </source>
</evidence>
<organism evidence="2 3">
    <name type="scientific">[Empedobacter] haloabium</name>
    <dbReference type="NCBI Taxonomy" id="592317"/>
    <lineage>
        <taxon>Bacteria</taxon>
        <taxon>Pseudomonadati</taxon>
        <taxon>Pseudomonadota</taxon>
        <taxon>Betaproteobacteria</taxon>
        <taxon>Burkholderiales</taxon>
        <taxon>Oxalobacteraceae</taxon>
        <taxon>Telluria group</taxon>
        <taxon>Telluria group incertae sedis</taxon>
    </lineage>
</organism>
<reference evidence="2 3" key="1">
    <citation type="journal article" date="2019" name="Int. J. Syst. Evol. Microbiol.">
        <title>The Draft Whole-Genome Sequence of the Antibiotic Producer Empedobacter haloabium ATCC 31962 Provides Indications for Its Taxonomic Reclassification.</title>
        <authorList>
            <person name="Miess H."/>
            <person name="Arlt P."/>
            <person name="Apel A.K."/>
            <person name="Weber T."/>
            <person name="Nieselt K."/>
            <person name="Hanssen F."/>
            <person name="Czemmel S."/>
            <person name="Nahnsen S."/>
            <person name="Gross H."/>
        </authorList>
    </citation>
    <scope>NUCLEOTIDE SEQUENCE [LARGE SCALE GENOMIC DNA]</scope>
    <source>
        <strain evidence="2 3">ATCC 31962</strain>
    </source>
</reference>
<keyword evidence="1" id="KW-1133">Transmembrane helix</keyword>